<accession>A0ABD2JHF5</accession>
<organism evidence="3 4">
    <name type="scientific">Heterodera schachtii</name>
    <name type="common">Sugarbeet cyst nematode worm</name>
    <name type="synonym">Tylenchus schachtii</name>
    <dbReference type="NCBI Taxonomy" id="97005"/>
    <lineage>
        <taxon>Eukaryota</taxon>
        <taxon>Metazoa</taxon>
        <taxon>Ecdysozoa</taxon>
        <taxon>Nematoda</taxon>
        <taxon>Chromadorea</taxon>
        <taxon>Rhabditida</taxon>
        <taxon>Tylenchina</taxon>
        <taxon>Tylenchomorpha</taxon>
        <taxon>Tylenchoidea</taxon>
        <taxon>Heteroderidae</taxon>
        <taxon>Heteroderinae</taxon>
        <taxon>Heterodera</taxon>
    </lineage>
</organism>
<keyword evidence="2" id="KW-1133">Transmembrane helix</keyword>
<dbReference type="Proteomes" id="UP001620645">
    <property type="component" value="Unassembled WGS sequence"/>
</dbReference>
<feature type="compositionally biased region" description="Low complexity" evidence="1">
    <location>
        <begin position="34"/>
        <end position="52"/>
    </location>
</feature>
<keyword evidence="2" id="KW-0812">Transmembrane</keyword>
<evidence type="ECO:0000256" key="2">
    <source>
        <dbReference type="SAM" id="Phobius"/>
    </source>
</evidence>
<proteinExistence type="predicted"/>
<feature type="region of interest" description="Disordered" evidence="1">
    <location>
        <begin position="31"/>
        <end position="61"/>
    </location>
</feature>
<keyword evidence="2" id="KW-0472">Membrane</keyword>
<reference evidence="3 4" key="1">
    <citation type="submission" date="2024-10" db="EMBL/GenBank/DDBJ databases">
        <authorList>
            <person name="Kim D."/>
        </authorList>
    </citation>
    <scope>NUCLEOTIDE SEQUENCE [LARGE SCALE GENOMIC DNA]</scope>
    <source>
        <strain evidence="3">Taebaek</strain>
    </source>
</reference>
<comment type="caution">
    <text evidence="3">The sequence shown here is derived from an EMBL/GenBank/DDBJ whole genome shotgun (WGS) entry which is preliminary data.</text>
</comment>
<evidence type="ECO:0000256" key="1">
    <source>
        <dbReference type="SAM" id="MobiDB-lite"/>
    </source>
</evidence>
<protein>
    <submittedName>
        <fullName evidence="3">Uncharacterized protein</fullName>
    </submittedName>
</protein>
<evidence type="ECO:0000313" key="3">
    <source>
        <dbReference type="EMBL" id="KAL3090048.1"/>
    </source>
</evidence>
<feature type="transmembrane region" description="Helical" evidence="2">
    <location>
        <begin position="481"/>
        <end position="500"/>
    </location>
</feature>
<name>A0ABD2JHF5_HETSC</name>
<sequence length="501" mass="53840">MPPIVPQNHCHSVVADHQNNTTTPGTKQLRIVSSRHSSVSFRSKSRSSGCQSEAAAVSPARLSNGDRNPLLCWCCIRRQDKAVPSPPPSASALGSPVMMTMAPVQNGTGGKTTTTTTALPPVELSVLKLNGVTERQQKKQQQQRKKKARSSTFSASPASRGIFPRLHRSLSSQQQHKLFRANAPAHPPPPLDLRALDAADGTPNNTTDYLEVGRAEGGWIRDANFWSRQQEFWQVQQNQQHQQGNTMEDGNGNTVVVMMGQQDGTTVDWDSREEQQQHLDMETARTSRTEDIIHYPSMDTLIDQILLADSSEEMRRNDNDDEFKQYINRTSAAAADGSADEWTTARNGNSDGCELEAVVSCHPSPCSSSSASSSTSGCSPTRNIPPTATVFSATVPLPPAVPPFGAATAPSAFPPAVFFTGAASDLFMSSQDYAYECGTAAAAGGGSGAAVAARRQTALAVPARPRPLGALPALTQSLFDAFVVTYVWVASTFALIVQWFL</sequence>
<keyword evidence="4" id="KW-1185">Reference proteome</keyword>
<gene>
    <name evidence="3" type="ORF">niasHS_006500</name>
</gene>
<dbReference type="EMBL" id="JBICCN010000143">
    <property type="protein sequence ID" value="KAL3090048.1"/>
    <property type="molecule type" value="Genomic_DNA"/>
</dbReference>
<feature type="region of interest" description="Disordered" evidence="1">
    <location>
        <begin position="129"/>
        <end position="188"/>
    </location>
</feature>
<evidence type="ECO:0000313" key="4">
    <source>
        <dbReference type="Proteomes" id="UP001620645"/>
    </source>
</evidence>
<dbReference type="AlphaFoldDB" id="A0ABD2JHF5"/>